<dbReference type="Proteomes" id="UP000290288">
    <property type="component" value="Unassembled WGS sequence"/>
</dbReference>
<dbReference type="InterPro" id="IPR036460">
    <property type="entry name" value="Cu_amine_oxidase_C_sf"/>
</dbReference>
<dbReference type="SUPFAM" id="SSF49998">
    <property type="entry name" value="Amine oxidase catalytic domain"/>
    <property type="match status" value="1"/>
</dbReference>
<dbReference type="GO" id="GO:0009308">
    <property type="term" value="P:amine metabolic process"/>
    <property type="evidence" value="ECO:0007669"/>
    <property type="project" value="UniProtKB-UniRule"/>
</dbReference>
<dbReference type="OrthoDB" id="5379943at2759"/>
<evidence type="ECO:0000256" key="2">
    <source>
        <dbReference type="ARBA" id="ARBA00011738"/>
    </source>
</evidence>
<dbReference type="Pfam" id="PF01179">
    <property type="entry name" value="Cu_amine_oxid"/>
    <property type="match status" value="1"/>
</dbReference>
<keyword evidence="3" id="KW-0801">TPQ</keyword>
<comment type="subunit">
    <text evidence="2">Homodimer.</text>
</comment>
<keyword evidence="6" id="KW-1185">Reference proteome</keyword>
<evidence type="ECO:0000313" key="5">
    <source>
        <dbReference type="EMBL" id="RXW16056.1"/>
    </source>
</evidence>
<dbReference type="Gene3D" id="2.70.98.20">
    <property type="entry name" value="Copper amine oxidase, catalytic domain"/>
    <property type="match status" value="1"/>
</dbReference>
<proteinExistence type="inferred from homology"/>
<evidence type="ECO:0000256" key="3">
    <source>
        <dbReference type="RuleBase" id="RU000672"/>
    </source>
</evidence>
<comment type="cofactor">
    <cofactor evidence="3">
        <name>Cu cation</name>
        <dbReference type="ChEBI" id="CHEBI:23378"/>
    </cofactor>
    <text evidence="3">Contains 1 topaquinone per subunit.</text>
</comment>
<comment type="similarity">
    <text evidence="3">Belongs to the copper/topaquinone oxidase family.</text>
</comment>
<dbReference type="EMBL" id="SDEE01000479">
    <property type="protein sequence ID" value="RXW16056.1"/>
    <property type="molecule type" value="Genomic_DNA"/>
</dbReference>
<evidence type="ECO:0000259" key="4">
    <source>
        <dbReference type="Pfam" id="PF01179"/>
    </source>
</evidence>
<comment type="PTM">
    <text evidence="3">Topaquinone (TPQ) is generated by copper-dependent autoxidation of a specific tyrosyl residue.</text>
</comment>
<dbReference type="GO" id="GO:0008131">
    <property type="term" value="F:primary methylamine oxidase activity"/>
    <property type="evidence" value="ECO:0007669"/>
    <property type="project" value="InterPro"/>
</dbReference>
<sequence length="225" mass="24668">MIDGLKNTVIESDVMPLPDAPTGSASNYAGNAFISQDTVIEKETGRQYDFTKERRWRIVNSGRKHYASGKAGGFAIGVKGAAAPMMAREDSWAAKRSSFLSNTLWVCKDIEGTKSGSQRIWPSGKYVPMTREEPKDSIGKWVEGKENVVDEDLLVYVNFGTTHIPRPEDWPVMPVEHLNVTLKPASFFKANPSMDVPGTKDAFSVPAFSDKVNGAQASSCCENTN</sequence>
<keyword evidence="3" id="KW-0479">Metal-binding</keyword>
<dbReference type="AlphaFoldDB" id="A0A4Q2DBE0"/>
<evidence type="ECO:0000256" key="1">
    <source>
        <dbReference type="ARBA" id="ARBA00001935"/>
    </source>
</evidence>
<name>A0A4Q2DBE0_9AGAR</name>
<reference evidence="5 6" key="1">
    <citation type="submission" date="2019-01" db="EMBL/GenBank/DDBJ databases">
        <title>Draft genome sequence of Psathyrella aberdarensis IHI B618.</title>
        <authorList>
            <person name="Buettner E."/>
            <person name="Kellner H."/>
        </authorList>
    </citation>
    <scope>NUCLEOTIDE SEQUENCE [LARGE SCALE GENOMIC DNA]</scope>
    <source>
        <strain evidence="5 6">IHI B618</strain>
    </source>
</reference>
<comment type="caution">
    <text evidence="5">The sequence shown here is derived from an EMBL/GenBank/DDBJ whole genome shotgun (WGS) entry which is preliminary data.</text>
</comment>
<dbReference type="GO" id="GO:0005507">
    <property type="term" value="F:copper ion binding"/>
    <property type="evidence" value="ECO:0007669"/>
    <property type="project" value="InterPro"/>
</dbReference>
<keyword evidence="3" id="KW-0560">Oxidoreductase</keyword>
<dbReference type="STRING" id="2316362.A0A4Q2DBE0"/>
<dbReference type="InterPro" id="IPR000269">
    <property type="entry name" value="Cu_amine_oxidase"/>
</dbReference>
<dbReference type="PANTHER" id="PTHR10638:SF86">
    <property type="entry name" value="COPPER AMINE OXIDASE 1-RELATED"/>
    <property type="match status" value="1"/>
</dbReference>
<keyword evidence="3" id="KW-0186">Copper</keyword>
<gene>
    <name evidence="5" type="ORF">EST38_g9798</name>
</gene>
<comment type="cofactor">
    <cofactor evidence="1">
        <name>Cu cation</name>
        <dbReference type="ChEBI" id="CHEBI:23378"/>
    </cofactor>
</comment>
<evidence type="ECO:0000313" key="6">
    <source>
        <dbReference type="Proteomes" id="UP000290288"/>
    </source>
</evidence>
<dbReference type="GO" id="GO:0048038">
    <property type="term" value="F:quinone binding"/>
    <property type="evidence" value="ECO:0007669"/>
    <property type="project" value="InterPro"/>
</dbReference>
<dbReference type="InterPro" id="IPR015798">
    <property type="entry name" value="Cu_amine_oxidase_C"/>
</dbReference>
<dbReference type="PANTHER" id="PTHR10638">
    <property type="entry name" value="COPPER AMINE OXIDASE"/>
    <property type="match status" value="1"/>
</dbReference>
<feature type="domain" description="Copper amine oxidase catalytic" evidence="4">
    <location>
        <begin position="1"/>
        <end position="194"/>
    </location>
</feature>
<dbReference type="EC" id="1.4.3.-" evidence="3"/>
<accession>A0A4Q2DBE0</accession>
<organism evidence="5 6">
    <name type="scientific">Candolleomyces aberdarensis</name>
    <dbReference type="NCBI Taxonomy" id="2316362"/>
    <lineage>
        <taxon>Eukaryota</taxon>
        <taxon>Fungi</taxon>
        <taxon>Dikarya</taxon>
        <taxon>Basidiomycota</taxon>
        <taxon>Agaricomycotina</taxon>
        <taxon>Agaricomycetes</taxon>
        <taxon>Agaricomycetidae</taxon>
        <taxon>Agaricales</taxon>
        <taxon>Agaricineae</taxon>
        <taxon>Psathyrellaceae</taxon>
        <taxon>Candolleomyces</taxon>
    </lineage>
</organism>
<protein>
    <recommendedName>
        <fullName evidence="3">Amine oxidase</fullName>
        <ecNumber evidence="3">1.4.3.-</ecNumber>
    </recommendedName>
</protein>